<reference evidence="2" key="2">
    <citation type="journal article" date="2015" name="Data Brief">
        <title>Shoot transcriptome of the giant reed, Arundo donax.</title>
        <authorList>
            <person name="Barrero R.A."/>
            <person name="Guerrero F.D."/>
            <person name="Moolhuijzen P."/>
            <person name="Goolsby J.A."/>
            <person name="Tidwell J."/>
            <person name="Bellgard S.E."/>
            <person name="Bellgard M.I."/>
        </authorList>
    </citation>
    <scope>NUCLEOTIDE SEQUENCE</scope>
    <source>
        <tissue evidence="2">Shoot tissue taken approximately 20 cm above the soil surface</tissue>
    </source>
</reference>
<proteinExistence type="predicted"/>
<organism evidence="2">
    <name type="scientific">Arundo donax</name>
    <name type="common">Giant reed</name>
    <name type="synonym">Donax arundinaceus</name>
    <dbReference type="NCBI Taxonomy" id="35708"/>
    <lineage>
        <taxon>Eukaryota</taxon>
        <taxon>Viridiplantae</taxon>
        <taxon>Streptophyta</taxon>
        <taxon>Embryophyta</taxon>
        <taxon>Tracheophyta</taxon>
        <taxon>Spermatophyta</taxon>
        <taxon>Magnoliopsida</taxon>
        <taxon>Liliopsida</taxon>
        <taxon>Poales</taxon>
        <taxon>Poaceae</taxon>
        <taxon>PACMAD clade</taxon>
        <taxon>Arundinoideae</taxon>
        <taxon>Arundineae</taxon>
        <taxon>Arundo</taxon>
    </lineage>
</organism>
<evidence type="ECO:0000256" key="1">
    <source>
        <dbReference type="SAM" id="MobiDB-lite"/>
    </source>
</evidence>
<dbReference type="EMBL" id="GBRH01251824">
    <property type="protein sequence ID" value="JAD46071.1"/>
    <property type="molecule type" value="Transcribed_RNA"/>
</dbReference>
<sequence length="59" mass="6488">MRTPWPPQPRGGGTARRSPRRPAPRPARSEGQPQSSSGRLSQVPSPRMLNCYLPPSILL</sequence>
<reference evidence="2" key="1">
    <citation type="submission" date="2014-09" db="EMBL/GenBank/DDBJ databases">
        <authorList>
            <person name="Magalhaes I.L.F."/>
            <person name="Oliveira U."/>
            <person name="Santos F.R."/>
            <person name="Vidigal T.H.D.A."/>
            <person name="Brescovit A.D."/>
            <person name="Santos A.J."/>
        </authorList>
    </citation>
    <scope>NUCLEOTIDE SEQUENCE</scope>
    <source>
        <tissue evidence="2">Shoot tissue taken approximately 20 cm above the soil surface</tissue>
    </source>
</reference>
<evidence type="ECO:0000313" key="2">
    <source>
        <dbReference type="EMBL" id="JAD46071.1"/>
    </source>
</evidence>
<name>A0A0A9A4Q5_ARUDO</name>
<feature type="region of interest" description="Disordered" evidence="1">
    <location>
        <begin position="1"/>
        <end position="49"/>
    </location>
</feature>
<dbReference type="AlphaFoldDB" id="A0A0A9A4Q5"/>
<protein>
    <submittedName>
        <fullName evidence="2">Uncharacterized protein</fullName>
    </submittedName>
</protein>
<feature type="compositionally biased region" description="Polar residues" evidence="1">
    <location>
        <begin position="31"/>
        <end position="44"/>
    </location>
</feature>
<accession>A0A0A9A4Q5</accession>